<evidence type="ECO:0000313" key="3">
    <source>
        <dbReference type="Proteomes" id="UP000235388"/>
    </source>
</evidence>
<keyword evidence="3" id="KW-1185">Reference proteome</keyword>
<evidence type="ECO:0000313" key="2">
    <source>
        <dbReference type="EMBL" id="PLW32773.1"/>
    </source>
</evidence>
<dbReference type="STRING" id="200324.A0A2N5TDK8"/>
<name>A0A2N5TDK8_9BASI</name>
<organism evidence="1 4">
    <name type="scientific">Puccinia coronata f. sp. avenae</name>
    <dbReference type="NCBI Taxonomy" id="200324"/>
    <lineage>
        <taxon>Eukaryota</taxon>
        <taxon>Fungi</taxon>
        <taxon>Dikarya</taxon>
        <taxon>Basidiomycota</taxon>
        <taxon>Pucciniomycotina</taxon>
        <taxon>Pucciniomycetes</taxon>
        <taxon>Pucciniales</taxon>
        <taxon>Pucciniaceae</taxon>
        <taxon>Puccinia</taxon>
    </lineage>
</organism>
<dbReference type="Proteomes" id="UP000235388">
    <property type="component" value="Unassembled WGS sequence"/>
</dbReference>
<protein>
    <submittedName>
        <fullName evidence="1">Uncharacterized protein</fullName>
    </submittedName>
</protein>
<gene>
    <name evidence="2" type="ORF">PCANC_17351</name>
    <name evidence="1" type="ORF">PCASD_13628</name>
</gene>
<dbReference type="EMBL" id="PGCJ01000315">
    <property type="protein sequence ID" value="PLW32773.1"/>
    <property type="molecule type" value="Genomic_DNA"/>
</dbReference>
<evidence type="ECO:0000313" key="4">
    <source>
        <dbReference type="Proteomes" id="UP000235392"/>
    </source>
</evidence>
<reference evidence="3 4" key="1">
    <citation type="submission" date="2017-11" db="EMBL/GenBank/DDBJ databases">
        <title>De novo assembly and phasing of dikaryotic genomes from two isolates of Puccinia coronata f. sp. avenae, the causal agent of oat crown rust.</title>
        <authorList>
            <person name="Miller M.E."/>
            <person name="Zhang Y."/>
            <person name="Omidvar V."/>
            <person name="Sperschneider J."/>
            <person name="Schwessinger B."/>
            <person name="Raley C."/>
            <person name="Palmer J.M."/>
            <person name="Garnica D."/>
            <person name="Upadhyaya N."/>
            <person name="Rathjen J."/>
            <person name="Taylor J.M."/>
            <person name="Park R.F."/>
            <person name="Dodds P.N."/>
            <person name="Hirsch C.D."/>
            <person name="Kianian S.F."/>
            <person name="Figueroa M."/>
        </authorList>
    </citation>
    <scope>NUCLEOTIDE SEQUENCE [LARGE SCALE GENOMIC DNA]</scope>
    <source>
        <strain evidence="2">12NC29</strain>
        <strain evidence="1">12SD80</strain>
    </source>
</reference>
<dbReference type="AlphaFoldDB" id="A0A2N5TDK8"/>
<proteinExistence type="predicted"/>
<comment type="caution">
    <text evidence="1">The sequence shown here is derived from an EMBL/GenBank/DDBJ whole genome shotgun (WGS) entry which is preliminary data.</text>
</comment>
<dbReference type="EMBL" id="PGCI01000632">
    <property type="protein sequence ID" value="PLW23488.1"/>
    <property type="molecule type" value="Genomic_DNA"/>
</dbReference>
<dbReference type="Proteomes" id="UP000235392">
    <property type="component" value="Unassembled WGS sequence"/>
</dbReference>
<accession>A0A2N5TDK8</accession>
<sequence length="174" mass="19486">MSSNNLTGIYGGSDDPCILGYTNGTYPNGTLGQGNWRRYGVYMPSVEEKAACQAPNDPWIWTQYYGWWTTAFILNHETSECDLSPSQTLGPFQDGELSSNEGVPSAPSTTWAFYLPLWLPHLQHPSVLFTKTVLSTTSLWWITIRDKSRMGGYCDDTLAVCYGNKKKLFGLLYS</sequence>
<evidence type="ECO:0000313" key="1">
    <source>
        <dbReference type="EMBL" id="PLW23488.1"/>
    </source>
</evidence>